<feature type="transmembrane region" description="Helical" evidence="1">
    <location>
        <begin position="41"/>
        <end position="63"/>
    </location>
</feature>
<dbReference type="AlphaFoldDB" id="A0AAE6FTF9"/>
<dbReference type="KEGG" id="mrk:FIT61_05415"/>
<keyword evidence="1" id="KW-1133">Transmembrane helix</keyword>
<dbReference type="InterPro" id="IPR021313">
    <property type="entry name" value="DUF2909"/>
</dbReference>
<evidence type="ECO:0000313" key="2">
    <source>
        <dbReference type="EMBL" id="QDD13865.1"/>
    </source>
</evidence>
<evidence type="ECO:0000313" key="3">
    <source>
        <dbReference type="Proteomes" id="UP000312102"/>
    </source>
</evidence>
<keyword evidence="1 2" id="KW-0812">Transmembrane</keyword>
<feature type="transmembrane region" description="Helical" evidence="1">
    <location>
        <begin position="6"/>
        <end position="29"/>
    </location>
</feature>
<gene>
    <name evidence="2" type="ORF">FIT61_05415</name>
</gene>
<organism evidence="2 3">
    <name type="scientific">Candidatus Methylopumilus rimovensis</name>
    <dbReference type="NCBI Taxonomy" id="2588535"/>
    <lineage>
        <taxon>Bacteria</taxon>
        <taxon>Pseudomonadati</taxon>
        <taxon>Pseudomonadota</taxon>
        <taxon>Betaproteobacteria</taxon>
        <taxon>Nitrosomonadales</taxon>
        <taxon>Methylophilaceae</taxon>
        <taxon>Candidatus Methylopumilus</taxon>
    </lineage>
</organism>
<protein>
    <submittedName>
        <fullName evidence="2">Twin transmembrane helix small protein</fullName>
    </submittedName>
</protein>
<dbReference type="EMBL" id="CP040986">
    <property type="protein sequence ID" value="QDD13865.1"/>
    <property type="molecule type" value="Genomic_DNA"/>
</dbReference>
<reference evidence="2 3" key="1">
    <citation type="journal article" date="2019" name="ISME J.">
        <title>Evolution in action: habitat transition from sediment to the pelagial leads to genome streamlining in Methylophilaceae.</title>
        <authorList>
            <person name="Salcher M."/>
            <person name="Schaefle D."/>
            <person name="Kaspar M."/>
            <person name="Neuenschwander S.M."/>
            <person name="Ghai R."/>
        </authorList>
    </citation>
    <scope>NUCLEOTIDE SEQUENCE [LARGE SCALE GENOMIC DNA]</scope>
    <source>
        <strain evidence="2 3">MMS-RI-1</strain>
    </source>
</reference>
<dbReference type="NCBIfam" id="NF033233">
    <property type="entry name" value="twin_helix"/>
    <property type="match status" value="1"/>
</dbReference>
<dbReference type="Proteomes" id="UP000312102">
    <property type="component" value="Chromosome"/>
</dbReference>
<dbReference type="Pfam" id="PF11137">
    <property type="entry name" value="DUF2909"/>
    <property type="match status" value="1"/>
</dbReference>
<sequence>MSGELLFKILVIAILLFILLSLSGGLFFLIKDKKKNSNRMVTSLSFRVGLSLLLFFLLFYGFYSGLIRPHSL</sequence>
<dbReference type="RefSeq" id="WP_139873772.1">
    <property type="nucleotide sequence ID" value="NZ_CP040985.1"/>
</dbReference>
<evidence type="ECO:0000256" key="1">
    <source>
        <dbReference type="SAM" id="Phobius"/>
    </source>
</evidence>
<name>A0AAE6FTF9_9PROT</name>
<keyword evidence="1" id="KW-0472">Membrane</keyword>
<accession>A0AAE6FTF9</accession>
<keyword evidence="3" id="KW-1185">Reference proteome</keyword>
<proteinExistence type="predicted"/>